<evidence type="ECO:0000259" key="6">
    <source>
        <dbReference type="PROSITE" id="PS50948"/>
    </source>
</evidence>
<comment type="caution">
    <text evidence="7">The sequence shown here is derived from an EMBL/GenBank/DDBJ whole genome shotgun (WGS) entry which is preliminary data.</text>
</comment>
<evidence type="ECO:0000259" key="5">
    <source>
        <dbReference type="PROSITE" id="PS50927"/>
    </source>
</evidence>
<dbReference type="InterPro" id="IPR036426">
    <property type="entry name" value="Bulb-type_lectin_dom_sf"/>
</dbReference>
<dbReference type="CDD" id="cd01098">
    <property type="entry name" value="PAN_AP_plant"/>
    <property type="match status" value="1"/>
</dbReference>
<evidence type="ECO:0000256" key="4">
    <source>
        <dbReference type="SAM" id="SignalP"/>
    </source>
</evidence>
<dbReference type="SMART" id="SM00108">
    <property type="entry name" value="B_lectin"/>
    <property type="match status" value="1"/>
</dbReference>
<evidence type="ECO:0000313" key="7">
    <source>
        <dbReference type="EMBL" id="GLJ57540.1"/>
    </source>
</evidence>
<feature type="domain" description="Bulb-type lectin" evidence="5">
    <location>
        <begin position="24"/>
        <end position="143"/>
    </location>
</feature>
<feature type="signal peptide" evidence="4">
    <location>
        <begin position="1"/>
        <end position="16"/>
    </location>
</feature>
<dbReference type="PROSITE" id="PS50948">
    <property type="entry name" value="PAN"/>
    <property type="match status" value="1"/>
</dbReference>
<dbReference type="Pfam" id="PF01453">
    <property type="entry name" value="B_lectin"/>
    <property type="match status" value="1"/>
</dbReference>
<dbReference type="SUPFAM" id="SSF57414">
    <property type="entry name" value="Hairpin loop containing domain-like"/>
    <property type="match status" value="1"/>
</dbReference>
<evidence type="ECO:0000256" key="1">
    <source>
        <dbReference type="ARBA" id="ARBA00022729"/>
    </source>
</evidence>
<dbReference type="CDD" id="cd00028">
    <property type="entry name" value="B_lectin"/>
    <property type="match status" value="1"/>
</dbReference>
<keyword evidence="3" id="KW-0812">Transmembrane</keyword>
<dbReference type="SUPFAM" id="SSF56112">
    <property type="entry name" value="Protein kinase-like (PK-like)"/>
    <property type="match status" value="1"/>
</dbReference>
<dbReference type="EMBL" id="BSEH01000142">
    <property type="protein sequence ID" value="GLJ57540.1"/>
    <property type="molecule type" value="Genomic_DNA"/>
</dbReference>
<dbReference type="SUPFAM" id="SSF51110">
    <property type="entry name" value="alpha-D-mannose-specific plant lectins"/>
    <property type="match status" value="1"/>
</dbReference>
<protein>
    <submittedName>
        <fullName evidence="7">Uncharacterized protein</fullName>
    </submittedName>
</protein>
<dbReference type="Gene3D" id="2.90.10.10">
    <property type="entry name" value="Bulb-type lectin domain"/>
    <property type="match status" value="1"/>
</dbReference>
<evidence type="ECO:0000256" key="3">
    <source>
        <dbReference type="SAM" id="Phobius"/>
    </source>
</evidence>
<dbReference type="PANTHER" id="PTHR32444:SF247">
    <property type="entry name" value="OS01G0958200 PROTEIN"/>
    <property type="match status" value="1"/>
</dbReference>
<dbReference type="Pfam" id="PF00954">
    <property type="entry name" value="S_locus_glycop"/>
    <property type="match status" value="1"/>
</dbReference>
<accession>A0AAD3NRP7</accession>
<keyword evidence="3" id="KW-0472">Membrane</keyword>
<dbReference type="PANTHER" id="PTHR32444">
    <property type="entry name" value="BULB-TYPE LECTIN DOMAIN-CONTAINING PROTEIN"/>
    <property type="match status" value="1"/>
</dbReference>
<dbReference type="GO" id="GO:0048544">
    <property type="term" value="P:recognition of pollen"/>
    <property type="evidence" value="ECO:0007669"/>
    <property type="project" value="InterPro"/>
</dbReference>
<dbReference type="InterPro" id="IPR000858">
    <property type="entry name" value="S_locus_glycoprot_dom"/>
</dbReference>
<dbReference type="InterPro" id="IPR001480">
    <property type="entry name" value="Bulb-type_lectin_dom"/>
</dbReference>
<dbReference type="AlphaFoldDB" id="A0AAD3NRP7"/>
<keyword evidence="2" id="KW-1015">Disulfide bond</keyword>
<name>A0AAD3NRP7_CRYJA</name>
<evidence type="ECO:0000313" key="8">
    <source>
        <dbReference type="Proteomes" id="UP001234787"/>
    </source>
</evidence>
<gene>
    <name evidence="7" type="ORF">SUGI_1340820</name>
</gene>
<dbReference type="PROSITE" id="PS50927">
    <property type="entry name" value="BULB_LECTIN"/>
    <property type="match status" value="1"/>
</dbReference>
<dbReference type="InterPro" id="IPR003609">
    <property type="entry name" value="Pan_app"/>
</dbReference>
<feature type="domain" description="Apple" evidence="6">
    <location>
        <begin position="293"/>
        <end position="374"/>
    </location>
</feature>
<keyword evidence="3" id="KW-1133">Transmembrane helix</keyword>
<dbReference type="Proteomes" id="UP001234787">
    <property type="component" value="Unassembled WGS sequence"/>
</dbReference>
<evidence type="ECO:0000256" key="2">
    <source>
        <dbReference type="ARBA" id="ARBA00023157"/>
    </source>
</evidence>
<keyword evidence="1 4" id="KW-0732">Signal</keyword>
<organism evidence="7 8">
    <name type="scientific">Cryptomeria japonica</name>
    <name type="common">Japanese cedar</name>
    <name type="synonym">Cupressus japonica</name>
    <dbReference type="NCBI Taxonomy" id="3369"/>
    <lineage>
        <taxon>Eukaryota</taxon>
        <taxon>Viridiplantae</taxon>
        <taxon>Streptophyta</taxon>
        <taxon>Embryophyta</taxon>
        <taxon>Tracheophyta</taxon>
        <taxon>Spermatophyta</taxon>
        <taxon>Pinopsida</taxon>
        <taxon>Pinidae</taxon>
        <taxon>Conifers II</taxon>
        <taxon>Cupressales</taxon>
        <taxon>Cupressaceae</taxon>
        <taxon>Cryptomeria</taxon>
    </lineage>
</organism>
<reference evidence="7" key="1">
    <citation type="submission" date="2022-12" db="EMBL/GenBank/DDBJ databases">
        <title>Chromosome-Level Genome Assembly of Japanese Cedar (Cryptomeriajaponica D. Don).</title>
        <authorList>
            <person name="Fujino T."/>
            <person name="Yamaguchi K."/>
            <person name="Yokoyama T."/>
            <person name="Hamanaka T."/>
            <person name="Harazono Y."/>
            <person name="Kamada H."/>
            <person name="Kobayashi W."/>
            <person name="Ujino-Ihara T."/>
            <person name="Uchiyama K."/>
            <person name="Matsumoto A."/>
            <person name="Izuno A."/>
            <person name="Tsumura Y."/>
            <person name="Toyoda A."/>
            <person name="Shigenobu S."/>
            <person name="Moriguchi Y."/>
            <person name="Ueno S."/>
            <person name="Kasahara M."/>
        </authorList>
    </citation>
    <scope>NUCLEOTIDE SEQUENCE</scope>
</reference>
<keyword evidence="8" id="KW-1185">Reference proteome</keyword>
<sequence>MISALSVLIIICYGDGLSTGTGSRDSLSLGASLIGNQTITSKNGMFELGIFSPNGSNNWYLGIWYANIPEKMVVWVANRENPGKHRPGVLKLSKGGTLGLFDAGGMSLWSANVSYKPSRAVLLDSGKASLLEKLYGSRTWAFVLHLDPSGAKQFVLTWNNSVQFWESGNWDNKTFSGMPENPNRDRFNVSFKSTSSGFYFSYELQTGIPSLIKINSGGIQEFALYDNTKWIMVEIRPRDQCAAYGFCGPCGSCNSNNLEFCSCVEGFIPADKRARDSQDWSSSGCVRQSPLNCDTKKGSTDEFIEAGVTLPDDSASSYSAPNKGDCQKACLRNCSCTAFAFNSPSGRCQIWSGDLLNMNNSPSNRRGNVSIRVAALKVPKHKKWSSSQLKTIIIVSALALTVALSIISFLMSQRCRLRPPKETCAVSSDFGMTLLEIISGRRSLDLSVQDSSQYYFPAWAAAQIYEGKMINIVDERVAAEADVEEVRRAGIVGLLCIEREEERRPSMEQVLRMLEGKMEPPTPQMPSSAVRETQAYRSNTDSDGNDIVDCGLLE</sequence>
<dbReference type="InterPro" id="IPR011009">
    <property type="entry name" value="Kinase-like_dom_sf"/>
</dbReference>
<feature type="chain" id="PRO_5042083770" evidence="4">
    <location>
        <begin position="17"/>
        <end position="554"/>
    </location>
</feature>
<proteinExistence type="predicted"/>
<dbReference type="Gene3D" id="3.50.4.10">
    <property type="entry name" value="Hepatocyte Growth Factor"/>
    <property type="match status" value="1"/>
</dbReference>
<dbReference type="Pfam" id="PF08276">
    <property type="entry name" value="PAN_2"/>
    <property type="match status" value="1"/>
</dbReference>
<dbReference type="SMART" id="SM00473">
    <property type="entry name" value="PAN_AP"/>
    <property type="match status" value="1"/>
</dbReference>
<dbReference type="Gene3D" id="1.10.510.10">
    <property type="entry name" value="Transferase(Phosphotransferase) domain 1"/>
    <property type="match status" value="1"/>
</dbReference>
<feature type="transmembrane region" description="Helical" evidence="3">
    <location>
        <begin position="392"/>
        <end position="411"/>
    </location>
</feature>